<sequence>MLLVIFTFAWFLMLAMIISSTPGPCLSWLGLDHVSPRRLGSSQVYYGILYNFATRGVAFKLGIWQTHSGLPGPVLDRKRKTSRWDKREACTLSLPRGGWI</sequence>
<feature type="signal peptide" evidence="1">
    <location>
        <begin position="1"/>
        <end position="20"/>
    </location>
</feature>
<dbReference type="Proteomes" id="UP000807025">
    <property type="component" value="Unassembled WGS sequence"/>
</dbReference>
<gene>
    <name evidence="2" type="ORF">BDN71DRAFT_262389</name>
</gene>
<comment type="caution">
    <text evidence="2">The sequence shown here is derived from an EMBL/GenBank/DDBJ whole genome shotgun (WGS) entry which is preliminary data.</text>
</comment>
<keyword evidence="3" id="KW-1185">Reference proteome</keyword>
<name>A0A9P6A3L1_PLEER</name>
<proteinExistence type="predicted"/>
<reference evidence="2" key="1">
    <citation type="submission" date="2020-11" db="EMBL/GenBank/DDBJ databases">
        <authorList>
            <consortium name="DOE Joint Genome Institute"/>
            <person name="Ahrendt S."/>
            <person name="Riley R."/>
            <person name="Andreopoulos W."/>
            <person name="Labutti K."/>
            <person name="Pangilinan J."/>
            <person name="Ruiz-Duenas F.J."/>
            <person name="Barrasa J.M."/>
            <person name="Sanchez-Garcia M."/>
            <person name="Camarero S."/>
            <person name="Miyauchi S."/>
            <person name="Serrano A."/>
            <person name="Linde D."/>
            <person name="Babiker R."/>
            <person name="Drula E."/>
            <person name="Ayuso-Fernandez I."/>
            <person name="Pacheco R."/>
            <person name="Padilla G."/>
            <person name="Ferreira P."/>
            <person name="Barriuso J."/>
            <person name="Kellner H."/>
            <person name="Castanera R."/>
            <person name="Alfaro M."/>
            <person name="Ramirez L."/>
            <person name="Pisabarro A.G."/>
            <person name="Kuo A."/>
            <person name="Tritt A."/>
            <person name="Lipzen A."/>
            <person name="He G."/>
            <person name="Yan M."/>
            <person name="Ng V."/>
            <person name="Cullen D."/>
            <person name="Martin F."/>
            <person name="Rosso M.-N."/>
            <person name="Henrissat B."/>
            <person name="Hibbett D."/>
            <person name="Martinez A.T."/>
            <person name="Grigoriev I.V."/>
        </authorList>
    </citation>
    <scope>NUCLEOTIDE SEQUENCE</scope>
    <source>
        <strain evidence="2">ATCC 90797</strain>
    </source>
</reference>
<organism evidence="2 3">
    <name type="scientific">Pleurotus eryngii</name>
    <name type="common">Boletus of the steppes</name>
    <dbReference type="NCBI Taxonomy" id="5323"/>
    <lineage>
        <taxon>Eukaryota</taxon>
        <taxon>Fungi</taxon>
        <taxon>Dikarya</taxon>
        <taxon>Basidiomycota</taxon>
        <taxon>Agaricomycotina</taxon>
        <taxon>Agaricomycetes</taxon>
        <taxon>Agaricomycetidae</taxon>
        <taxon>Agaricales</taxon>
        <taxon>Pleurotineae</taxon>
        <taxon>Pleurotaceae</taxon>
        <taxon>Pleurotus</taxon>
    </lineage>
</organism>
<accession>A0A9P6A3L1</accession>
<evidence type="ECO:0000313" key="3">
    <source>
        <dbReference type="Proteomes" id="UP000807025"/>
    </source>
</evidence>
<feature type="chain" id="PRO_5040473282" description="Secreted protein" evidence="1">
    <location>
        <begin position="21"/>
        <end position="100"/>
    </location>
</feature>
<dbReference type="AlphaFoldDB" id="A0A9P6A3L1"/>
<evidence type="ECO:0000313" key="2">
    <source>
        <dbReference type="EMBL" id="KAF9498994.1"/>
    </source>
</evidence>
<evidence type="ECO:0008006" key="4">
    <source>
        <dbReference type="Google" id="ProtNLM"/>
    </source>
</evidence>
<keyword evidence="1" id="KW-0732">Signal</keyword>
<evidence type="ECO:0000256" key="1">
    <source>
        <dbReference type="SAM" id="SignalP"/>
    </source>
</evidence>
<dbReference type="EMBL" id="MU154534">
    <property type="protein sequence ID" value="KAF9498994.1"/>
    <property type="molecule type" value="Genomic_DNA"/>
</dbReference>
<protein>
    <recommendedName>
        <fullName evidence="4">Secreted protein</fullName>
    </recommendedName>
</protein>